<reference evidence="2 3" key="1">
    <citation type="submission" date="2019-06" db="EMBL/GenBank/DDBJ databases">
        <title>Complete genome sequence of Helicobacter suis SNTW101c.</title>
        <authorList>
            <person name="Rimbara E."/>
            <person name="Suzuki M."/>
            <person name="Matsui H."/>
            <person name="Nakamura M."/>
            <person name="Mori S."/>
            <person name="Shibayama K."/>
        </authorList>
    </citation>
    <scope>NUCLEOTIDE SEQUENCE [LARGE SCALE GENOMIC DNA]</scope>
    <source>
        <strain evidence="2 3">SNTW101c</strain>
    </source>
</reference>
<evidence type="ECO:0000313" key="3">
    <source>
        <dbReference type="Proteomes" id="UP000317935"/>
    </source>
</evidence>
<accession>A0A6J4CZ78</accession>
<protein>
    <submittedName>
        <fullName evidence="2">Uncharacterized protein</fullName>
    </submittedName>
</protein>
<evidence type="ECO:0000313" key="2">
    <source>
        <dbReference type="EMBL" id="BCD70798.1"/>
    </source>
</evidence>
<organism evidence="2 3">
    <name type="scientific">Helicobacter suis</name>
    <dbReference type="NCBI Taxonomy" id="104628"/>
    <lineage>
        <taxon>Bacteria</taxon>
        <taxon>Pseudomonadati</taxon>
        <taxon>Campylobacterota</taxon>
        <taxon>Epsilonproteobacteria</taxon>
        <taxon>Campylobacterales</taxon>
        <taxon>Helicobacteraceae</taxon>
        <taxon>Helicobacter</taxon>
    </lineage>
</organism>
<gene>
    <name evidence="2" type="ORF">SNTW_14430</name>
</gene>
<sequence>MDTLKQWVRAFLEKPKTAGATYTTYPKNNHDKAYRQSISVNNTTYTFLYAYGVQKIKQRERKAMCLGVLLGSTLYKGFCLKGFAQAHMQVNQGDLHLDFLKSSPATPTAPAKESGVYLTFTNIKGTFYLARYAKKEVGSEQIIPYYNPPKSSTTYSMEAINNTLLEQLSQKESTQQPSPASTAQVTQKAPVRTATQKVQEMRVDGQTYHLVYTSDATMQCLKILQYQRILGNFCMQGAGSAQFNPHAPWLTLEFKKEGSNSHHTSLTFKIVDGTFYLENYIKKFFQLDPTTHAEIFLRLEPIYKQSRDDPNYTHPITLLSLSPHFQQELFIRCQEKGYCQH</sequence>
<dbReference type="EMBL" id="AP019774">
    <property type="protein sequence ID" value="BCD70798.1"/>
    <property type="molecule type" value="Genomic_DNA"/>
</dbReference>
<dbReference type="Proteomes" id="UP000317935">
    <property type="component" value="Chromosome"/>
</dbReference>
<dbReference type="AlphaFoldDB" id="A0A6J4CZ78"/>
<feature type="region of interest" description="Disordered" evidence="1">
    <location>
        <begin position="169"/>
        <end position="191"/>
    </location>
</feature>
<evidence type="ECO:0000256" key="1">
    <source>
        <dbReference type="SAM" id="MobiDB-lite"/>
    </source>
</evidence>
<proteinExistence type="predicted"/>
<name>A0A6J4CZ78_9HELI</name>